<evidence type="ECO:0000313" key="1">
    <source>
        <dbReference type="EMBL" id="KAG8650364.1"/>
    </source>
</evidence>
<dbReference type="Proteomes" id="UP000091857">
    <property type="component" value="Chromosome 7"/>
</dbReference>
<reference evidence="2" key="1">
    <citation type="journal article" date="2016" name="Nat. Biotechnol.">
        <title>Sequencing wild and cultivated cassava and related species reveals extensive interspecific hybridization and genetic diversity.</title>
        <authorList>
            <person name="Bredeson J.V."/>
            <person name="Lyons J.B."/>
            <person name="Prochnik S.E."/>
            <person name="Wu G.A."/>
            <person name="Ha C.M."/>
            <person name="Edsinger-Gonzales E."/>
            <person name="Grimwood J."/>
            <person name="Schmutz J."/>
            <person name="Rabbi I.Y."/>
            <person name="Egesi C."/>
            <person name="Nauluvula P."/>
            <person name="Lebot V."/>
            <person name="Ndunguru J."/>
            <person name="Mkamilo G."/>
            <person name="Bart R.S."/>
            <person name="Setter T.L."/>
            <person name="Gleadow R.M."/>
            <person name="Kulakow P."/>
            <person name="Ferguson M.E."/>
            <person name="Rounsley S."/>
            <person name="Rokhsar D.S."/>
        </authorList>
    </citation>
    <scope>NUCLEOTIDE SEQUENCE [LARGE SCALE GENOMIC DNA]</scope>
    <source>
        <strain evidence="2">cv. AM560-2</strain>
    </source>
</reference>
<proteinExistence type="predicted"/>
<keyword evidence="2" id="KW-1185">Reference proteome</keyword>
<evidence type="ECO:0000313" key="2">
    <source>
        <dbReference type="Proteomes" id="UP000091857"/>
    </source>
</evidence>
<sequence>MLDGLGLRRTKWKRLSLNTNVTAILQCPPCHEISPTRSYEQSSSGSVREEEKGILNGNIDPNSKVKKPAYGSHRKIMCLRCRQAILITGNIIENIVCPACQNQNRLQYCLQKNSVIAFTDFYLA</sequence>
<accession>A0ACB7HEE6</accession>
<gene>
    <name evidence="1" type="ORF">MANES_07G032050v8</name>
</gene>
<dbReference type="EMBL" id="CM004393">
    <property type="protein sequence ID" value="KAG8650364.1"/>
    <property type="molecule type" value="Genomic_DNA"/>
</dbReference>
<organism evidence="1 2">
    <name type="scientific">Manihot esculenta</name>
    <name type="common">Cassava</name>
    <name type="synonym">Jatropha manihot</name>
    <dbReference type="NCBI Taxonomy" id="3983"/>
    <lineage>
        <taxon>Eukaryota</taxon>
        <taxon>Viridiplantae</taxon>
        <taxon>Streptophyta</taxon>
        <taxon>Embryophyta</taxon>
        <taxon>Tracheophyta</taxon>
        <taxon>Spermatophyta</taxon>
        <taxon>Magnoliopsida</taxon>
        <taxon>eudicotyledons</taxon>
        <taxon>Gunneridae</taxon>
        <taxon>Pentapetalae</taxon>
        <taxon>rosids</taxon>
        <taxon>fabids</taxon>
        <taxon>Malpighiales</taxon>
        <taxon>Euphorbiaceae</taxon>
        <taxon>Crotonoideae</taxon>
        <taxon>Manihoteae</taxon>
        <taxon>Manihot</taxon>
    </lineage>
</organism>
<name>A0ACB7HEE6_MANES</name>
<protein>
    <submittedName>
        <fullName evidence="1">Uncharacterized protein</fullName>
    </submittedName>
</protein>
<comment type="caution">
    <text evidence="1">The sequence shown here is derived from an EMBL/GenBank/DDBJ whole genome shotgun (WGS) entry which is preliminary data.</text>
</comment>